<protein>
    <submittedName>
        <fullName evidence="1">Uncharacterized protein</fullName>
    </submittedName>
</protein>
<sequence length="144" mass="16299">MLPPPQGSSLPRTCPCRCRLQSSPLWSSPRPPSHWSSLTRWYGPPGPCEMQLPPAPMPPLLRLMMLMHTCTERQTKRGGERNKDNFECMDSRYRRRTLQTQMPPALRRALGVRYAIPGTCPTRLEMTAVHIDDTGPGMAVLAHH</sequence>
<dbReference type="EMBL" id="JANPWB010000011">
    <property type="protein sequence ID" value="KAJ1122202.1"/>
    <property type="molecule type" value="Genomic_DNA"/>
</dbReference>
<dbReference type="Proteomes" id="UP001066276">
    <property type="component" value="Chromosome 7"/>
</dbReference>
<evidence type="ECO:0000313" key="2">
    <source>
        <dbReference type="Proteomes" id="UP001066276"/>
    </source>
</evidence>
<dbReference type="AlphaFoldDB" id="A0AAV7P1S6"/>
<evidence type="ECO:0000313" key="1">
    <source>
        <dbReference type="EMBL" id="KAJ1122202.1"/>
    </source>
</evidence>
<keyword evidence="2" id="KW-1185">Reference proteome</keyword>
<reference evidence="1" key="1">
    <citation type="journal article" date="2022" name="bioRxiv">
        <title>Sequencing and chromosome-scale assembly of the giantPleurodeles waltlgenome.</title>
        <authorList>
            <person name="Brown T."/>
            <person name="Elewa A."/>
            <person name="Iarovenko S."/>
            <person name="Subramanian E."/>
            <person name="Araus A.J."/>
            <person name="Petzold A."/>
            <person name="Susuki M."/>
            <person name="Suzuki K.-i.T."/>
            <person name="Hayashi T."/>
            <person name="Toyoda A."/>
            <person name="Oliveira C."/>
            <person name="Osipova E."/>
            <person name="Leigh N.D."/>
            <person name="Simon A."/>
            <person name="Yun M.H."/>
        </authorList>
    </citation>
    <scope>NUCLEOTIDE SEQUENCE</scope>
    <source>
        <strain evidence="1">20211129_DDA</strain>
        <tissue evidence="1">Liver</tissue>
    </source>
</reference>
<gene>
    <name evidence="1" type="ORF">NDU88_000705</name>
</gene>
<comment type="caution">
    <text evidence="1">The sequence shown here is derived from an EMBL/GenBank/DDBJ whole genome shotgun (WGS) entry which is preliminary data.</text>
</comment>
<name>A0AAV7P1S6_PLEWA</name>
<organism evidence="1 2">
    <name type="scientific">Pleurodeles waltl</name>
    <name type="common">Iberian ribbed newt</name>
    <dbReference type="NCBI Taxonomy" id="8319"/>
    <lineage>
        <taxon>Eukaryota</taxon>
        <taxon>Metazoa</taxon>
        <taxon>Chordata</taxon>
        <taxon>Craniata</taxon>
        <taxon>Vertebrata</taxon>
        <taxon>Euteleostomi</taxon>
        <taxon>Amphibia</taxon>
        <taxon>Batrachia</taxon>
        <taxon>Caudata</taxon>
        <taxon>Salamandroidea</taxon>
        <taxon>Salamandridae</taxon>
        <taxon>Pleurodelinae</taxon>
        <taxon>Pleurodeles</taxon>
    </lineage>
</organism>
<proteinExistence type="predicted"/>
<accession>A0AAV7P1S6</accession>